<dbReference type="Pfam" id="PF07690">
    <property type="entry name" value="MFS_1"/>
    <property type="match status" value="1"/>
</dbReference>
<dbReference type="InterPro" id="IPR011701">
    <property type="entry name" value="MFS"/>
</dbReference>
<evidence type="ECO:0000313" key="2">
    <source>
        <dbReference type="EMBL" id="GGR32526.1"/>
    </source>
</evidence>
<feature type="transmembrane region" description="Helical" evidence="1">
    <location>
        <begin position="169"/>
        <end position="189"/>
    </location>
</feature>
<keyword evidence="1" id="KW-1133">Transmembrane helix</keyword>
<dbReference type="Gene3D" id="1.20.1250.20">
    <property type="entry name" value="MFS general substrate transporter like domains"/>
    <property type="match status" value="2"/>
</dbReference>
<comment type="caution">
    <text evidence="2">The sequence shown here is derived from an EMBL/GenBank/DDBJ whole genome shotgun (WGS) entry which is preliminary data.</text>
</comment>
<dbReference type="InterPro" id="IPR052524">
    <property type="entry name" value="MFS_Cyanate_Porter"/>
</dbReference>
<feature type="transmembrane region" description="Helical" evidence="1">
    <location>
        <begin position="236"/>
        <end position="256"/>
    </location>
</feature>
<evidence type="ECO:0000313" key="3">
    <source>
        <dbReference type="Proteomes" id="UP000610303"/>
    </source>
</evidence>
<keyword evidence="3" id="KW-1185">Reference proteome</keyword>
<name>A0A918CPR9_AGRME</name>
<evidence type="ECO:0000256" key="1">
    <source>
        <dbReference type="SAM" id="Phobius"/>
    </source>
</evidence>
<keyword evidence="1" id="KW-0812">Transmembrane</keyword>
<dbReference type="GO" id="GO:0022857">
    <property type="term" value="F:transmembrane transporter activity"/>
    <property type="evidence" value="ECO:0007669"/>
    <property type="project" value="InterPro"/>
</dbReference>
<dbReference type="PANTHER" id="PTHR23523:SF2">
    <property type="entry name" value="2-NITROIMIDAZOLE TRANSPORTER"/>
    <property type="match status" value="1"/>
</dbReference>
<gene>
    <name evidence="2" type="ORF">GCM10010196_28150</name>
</gene>
<organism evidence="2 3">
    <name type="scientific">Agromyces mediolanus</name>
    <name type="common">Corynebacterium mediolanum</name>
    <dbReference type="NCBI Taxonomy" id="41986"/>
    <lineage>
        <taxon>Bacteria</taxon>
        <taxon>Bacillati</taxon>
        <taxon>Actinomycetota</taxon>
        <taxon>Actinomycetes</taxon>
        <taxon>Micrococcales</taxon>
        <taxon>Microbacteriaceae</taxon>
        <taxon>Agromyces</taxon>
    </lineage>
</organism>
<feature type="transmembrane region" description="Helical" evidence="1">
    <location>
        <begin position="386"/>
        <end position="404"/>
    </location>
</feature>
<feature type="transmembrane region" description="Helical" evidence="1">
    <location>
        <begin position="324"/>
        <end position="348"/>
    </location>
</feature>
<proteinExistence type="predicted"/>
<accession>A0A918CPR9</accession>
<reference evidence="2" key="1">
    <citation type="journal article" date="2014" name="Int. J. Syst. Evol. Microbiol.">
        <title>Complete genome sequence of Corynebacterium casei LMG S-19264T (=DSM 44701T), isolated from a smear-ripened cheese.</title>
        <authorList>
            <consortium name="US DOE Joint Genome Institute (JGI-PGF)"/>
            <person name="Walter F."/>
            <person name="Albersmeier A."/>
            <person name="Kalinowski J."/>
            <person name="Ruckert C."/>
        </authorList>
    </citation>
    <scope>NUCLEOTIDE SEQUENCE</scope>
    <source>
        <strain evidence="2">JCM 3346</strain>
    </source>
</reference>
<feature type="transmembrane region" description="Helical" evidence="1">
    <location>
        <begin position="107"/>
        <end position="128"/>
    </location>
</feature>
<feature type="transmembrane region" description="Helical" evidence="1">
    <location>
        <begin position="140"/>
        <end position="163"/>
    </location>
</feature>
<feature type="transmembrane region" description="Helical" evidence="1">
    <location>
        <begin position="299"/>
        <end position="318"/>
    </location>
</feature>
<feature type="transmembrane region" description="Helical" evidence="1">
    <location>
        <begin position="12"/>
        <end position="29"/>
    </location>
</feature>
<dbReference type="Proteomes" id="UP000610303">
    <property type="component" value="Unassembled WGS sequence"/>
</dbReference>
<feature type="transmembrane region" description="Helical" evidence="1">
    <location>
        <begin position="49"/>
        <end position="72"/>
    </location>
</feature>
<feature type="transmembrane region" description="Helical" evidence="1">
    <location>
        <begin position="84"/>
        <end position="101"/>
    </location>
</feature>
<dbReference type="EMBL" id="BMRJ01000003">
    <property type="protein sequence ID" value="GGR32526.1"/>
    <property type="molecule type" value="Genomic_DNA"/>
</dbReference>
<reference evidence="2" key="2">
    <citation type="submission" date="2020-09" db="EMBL/GenBank/DDBJ databases">
        <authorList>
            <person name="Sun Q."/>
            <person name="Ohkuma M."/>
        </authorList>
    </citation>
    <scope>NUCLEOTIDE SEQUENCE</scope>
    <source>
        <strain evidence="2">JCM 3346</strain>
    </source>
</reference>
<feature type="transmembrane region" description="Helical" evidence="1">
    <location>
        <begin position="268"/>
        <end position="292"/>
    </location>
</feature>
<dbReference type="SUPFAM" id="SSF103473">
    <property type="entry name" value="MFS general substrate transporter"/>
    <property type="match status" value="1"/>
</dbReference>
<feature type="transmembrane region" description="Helical" evidence="1">
    <location>
        <begin position="360"/>
        <end position="380"/>
    </location>
</feature>
<dbReference type="PANTHER" id="PTHR23523">
    <property type="match status" value="1"/>
</dbReference>
<sequence>MSGADRSESARSAFPWLLLVGISLVALNFRGPLVTISPVIGDIEQSLGITPTTAGLLTSLPVLCFALGTPVAAWTIRLTGAERAVAIALIGTLIGTIIRSGGTTAAAFVGTIVIGIAIAIGNVVVPVVIRRDVPPARAQLVTGVYSAMMNVGSMLTIAATAPLAEQIGWQWATAVWGVLIIVALAVWGVHLRRTVAESREARAAEALAVTGSMQAVTGPTGVIPGERSAWRNSMTWLLAAAFATQSFSYYGLSAWLPSLYGDEHGLDAISAGNVSSLFQLAAVVGALGVPFLGRARPVWLQPAIVGVLWMSLPLGLLLAPDAYLLWTVTGGIAQGGGFVVIIASVVRFTRTDRETTQMSALVQAGGYLLAATAPPVLGALHESTGAWTAPLLAVLFATSGFLVLTSTAAIRAARTGAAD</sequence>
<dbReference type="RefSeq" id="WP_189086026.1">
    <property type="nucleotide sequence ID" value="NZ_BMRJ01000003.1"/>
</dbReference>
<dbReference type="InterPro" id="IPR036259">
    <property type="entry name" value="MFS_trans_sf"/>
</dbReference>
<protein>
    <submittedName>
        <fullName evidence="2">MFS transporter</fullName>
    </submittedName>
</protein>
<dbReference type="AlphaFoldDB" id="A0A918CPR9"/>
<keyword evidence="1" id="KW-0472">Membrane</keyword>